<dbReference type="Gene3D" id="3.30.70.360">
    <property type="match status" value="1"/>
</dbReference>
<evidence type="ECO:0000256" key="1">
    <source>
        <dbReference type="ARBA" id="ARBA00022670"/>
    </source>
</evidence>
<comment type="caution">
    <text evidence="5">The sequence shown here is derived from an EMBL/GenBank/DDBJ whole genome shotgun (WGS) entry which is preliminary data.</text>
</comment>
<dbReference type="InterPro" id="IPR002933">
    <property type="entry name" value="Peptidase_M20"/>
</dbReference>
<evidence type="ECO:0000256" key="3">
    <source>
        <dbReference type="ARBA" id="ARBA00022801"/>
    </source>
</evidence>
<dbReference type="Pfam" id="PF07687">
    <property type="entry name" value="M20_dimer"/>
    <property type="match status" value="1"/>
</dbReference>
<proteinExistence type="predicted"/>
<dbReference type="AlphaFoldDB" id="A0A7W7V8K2"/>
<gene>
    <name evidence="5" type="ORF">HNQ58_000484</name>
</gene>
<dbReference type="CDD" id="cd05682">
    <property type="entry name" value="M20_dipept_dapE"/>
    <property type="match status" value="1"/>
</dbReference>
<sequence>MDTARIDRFVAAKWDDEIVPQLVDYIRIPNKSPMFDADWVAHGYMEDAVKLMEAWAKAQPIAGMRVEVVRLAGRTPLIYIDIPAFGAPEGHDDCVLLYGHLDKQPEMTGWADDLGPWKPVIKGDKLYGRGGADDGYAIFGSLTAILSLQQEGIAHSRCVVLIEACEESGSYDLPYYVDHLADRIGKPSLVVCLDSGCGNYEQLWCTTSLRGLCGGNLKVTVLEEGVHSGDASGVVPSSFRVLRQLLSRLEDEISGRIHVEDLHVEIPAERIAQAKQAAAVLGDAVWSKFPFLPGMRPMHDELHELVLNRTWRPALSVTGADGLPPLADAGNVLRPFTAVKLSLRLPPTLDGDTAGRLVQKLLTENPPYGARVEFALEKSSTGWNAPAMSPWLTEAIDAASHAFFGKPAVYMGEGGSIPFMGMLGAKFPGAQFMITGVLGPHSNAHGPNEFLHIPTGKRVTAAVARVIAEHHQASLKGLTQGVGVDTHGHAKFGDHGCC</sequence>
<keyword evidence="3" id="KW-0378">Hydrolase</keyword>
<evidence type="ECO:0000256" key="2">
    <source>
        <dbReference type="ARBA" id="ARBA00022723"/>
    </source>
</evidence>
<dbReference type="Gene3D" id="3.40.630.10">
    <property type="entry name" value="Zn peptidases"/>
    <property type="match status" value="1"/>
</dbReference>
<protein>
    <submittedName>
        <fullName evidence="5">Acetylornithine deacetylase/succinyl-diaminopimelate desuccinylase-like protein</fullName>
    </submittedName>
</protein>
<keyword evidence="1" id="KW-0645">Protease</keyword>
<dbReference type="GO" id="GO:0046872">
    <property type="term" value="F:metal ion binding"/>
    <property type="evidence" value="ECO:0007669"/>
    <property type="project" value="UniProtKB-KW"/>
</dbReference>
<dbReference type="EMBL" id="JACHHX010000002">
    <property type="protein sequence ID" value="MBB5014610.1"/>
    <property type="molecule type" value="Genomic_DNA"/>
</dbReference>
<evidence type="ECO:0000259" key="4">
    <source>
        <dbReference type="Pfam" id="PF07687"/>
    </source>
</evidence>
<feature type="domain" description="Peptidase M20 dimerisation" evidence="4">
    <location>
        <begin position="208"/>
        <end position="366"/>
    </location>
</feature>
<dbReference type="Proteomes" id="UP000519004">
    <property type="component" value="Unassembled WGS sequence"/>
</dbReference>
<dbReference type="InterPro" id="IPR051458">
    <property type="entry name" value="Cyt/Met_Dipeptidase"/>
</dbReference>
<evidence type="ECO:0000313" key="5">
    <source>
        <dbReference type="EMBL" id="MBB5014610.1"/>
    </source>
</evidence>
<dbReference type="SUPFAM" id="SSF53187">
    <property type="entry name" value="Zn-dependent exopeptidases"/>
    <property type="match status" value="1"/>
</dbReference>
<dbReference type="Pfam" id="PF01546">
    <property type="entry name" value="Peptidase_M20"/>
    <property type="match status" value="1"/>
</dbReference>
<accession>A0A7W7V8K2</accession>
<dbReference type="GO" id="GO:0008233">
    <property type="term" value="F:peptidase activity"/>
    <property type="evidence" value="ECO:0007669"/>
    <property type="project" value="UniProtKB-KW"/>
</dbReference>
<dbReference type="PANTHER" id="PTHR43270:SF4">
    <property type="entry name" value="CARNOSINE DIPEPTIDASE 2, ISOFORM A"/>
    <property type="match status" value="1"/>
</dbReference>
<keyword evidence="6" id="KW-1185">Reference proteome</keyword>
<dbReference type="GO" id="GO:0006508">
    <property type="term" value="P:proteolysis"/>
    <property type="evidence" value="ECO:0007669"/>
    <property type="project" value="UniProtKB-KW"/>
</dbReference>
<dbReference type="PANTHER" id="PTHR43270">
    <property type="entry name" value="BETA-ALA-HIS DIPEPTIDASE"/>
    <property type="match status" value="1"/>
</dbReference>
<reference evidence="5 6" key="1">
    <citation type="submission" date="2020-08" db="EMBL/GenBank/DDBJ databases">
        <title>Genomic Encyclopedia of Type Strains, Phase IV (KMG-IV): sequencing the most valuable type-strain genomes for metagenomic binning, comparative biology and taxonomic classification.</title>
        <authorList>
            <person name="Goeker M."/>
        </authorList>
    </citation>
    <scope>NUCLEOTIDE SEQUENCE [LARGE SCALE GENOMIC DNA]</scope>
    <source>
        <strain evidence="5 6">DSM 25897</strain>
    </source>
</reference>
<dbReference type="InterPro" id="IPR011650">
    <property type="entry name" value="Peptidase_M20_dimer"/>
</dbReference>
<evidence type="ECO:0000313" key="6">
    <source>
        <dbReference type="Proteomes" id="UP000519004"/>
    </source>
</evidence>
<organism evidence="5 6">
    <name type="scientific">Rehaibacterium terrae</name>
    <dbReference type="NCBI Taxonomy" id="1341696"/>
    <lineage>
        <taxon>Bacteria</taxon>
        <taxon>Pseudomonadati</taxon>
        <taxon>Pseudomonadota</taxon>
        <taxon>Gammaproteobacteria</taxon>
        <taxon>Lysobacterales</taxon>
        <taxon>Lysobacteraceae</taxon>
        <taxon>Rehaibacterium</taxon>
    </lineage>
</organism>
<keyword evidence="2" id="KW-0479">Metal-binding</keyword>
<name>A0A7W7V8K2_9GAMM</name>
<dbReference type="RefSeq" id="WP_183947181.1">
    <property type="nucleotide sequence ID" value="NZ_JACHHX010000002.1"/>
</dbReference>